<gene>
    <name evidence="1" type="ORF">OGAPHI_000569</name>
</gene>
<protein>
    <submittedName>
        <fullName evidence="1">Uncharacterized protein</fullName>
    </submittedName>
</protein>
<evidence type="ECO:0000313" key="2">
    <source>
        <dbReference type="Proteomes" id="UP000769157"/>
    </source>
</evidence>
<reference evidence="1" key="2">
    <citation type="submission" date="2021-01" db="EMBL/GenBank/DDBJ databases">
        <authorList>
            <person name="Schikora-Tamarit M.A."/>
        </authorList>
    </citation>
    <scope>NUCLEOTIDE SEQUENCE</scope>
    <source>
        <strain evidence="1">CBS6075</strain>
    </source>
</reference>
<dbReference type="Proteomes" id="UP000769157">
    <property type="component" value="Unassembled WGS sequence"/>
</dbReference>
<name>A0A9P8TAQ4_9ASCO</name>
<dbReference type="GeneID" id="70232537"/>
<organism evidence="1 2">
    <name type="scientific">Ogataea philodendri</name>
    <dbReference type="NCBI Taxonomy" id="1378263"/>
    <lineage>
        <taxon>Eukaryota</taxon>
        <taxon>Fungi</taxon>
        <taxon>Dikarya</taxon>
        <taxon>Ascomycota</taxon>
        <taxon>Saccharomycotina</taxon>
        <taxon>Pichiomycetes</taxon>
        <taxon>Pichiales</taxon>
        <taxon>Pichiaceae</taxon>
        <taxon>Ogataea</taxon>
    </lineage>
</organism>
<reference evidence="1" key="1">
    <citation type="journal article" date="2021" name="Open Biol.">
        <title>Shared evolutionary footprints suggest mitochondrial oxidative damage underlies multiple complex I losses in fungi.</title>
        <authorList>
            <person name="Schikora-Tamarit M.A."/>
            <person name="Marcet-Houben M."/>
            <person name="Nosek J."/>
            <person name="Gabaldon T."/>
        </authorList>
    </citation>
    <scope>NUCLEOTIDE SEQUENCE</scope>
    <source>
        <strain evidence="1">CBS6075</strain>
    </source>
</reference>
<dbReference type="RefSeq" id="XP_046064645.1">
    <property type="nucleotide sequence ID" value="XM_046206918.1"/>
</dbReference>
<sequence>MKIIGEQYEDTRTEVSQCPCMKVVKPPVTRNRTDSSREIQAPAIPIGFVYGRSFLVYPWATRALFIRIFDIEIIIHSNNRTDELRFWNQLKTFEAVEFNVM</sequence>
<proteinExistence type="predicted"/>
<comment type="caution">
    <text evidence="1">The sequence shown here is derived from an EMBL/GenBank/DDBJ whole genome shotgun (WGS) entry which is preliminary data.</text>
</comment>
<evidence type="ECO:0000313" key="1">
    <source>
        <dbReference type="EMBL" id="KAH3671346.1"/>
    </source>
</evidence>
<keyword evidence="2" id="KW-1185">Reference proteome</keyword>
<dbReference type="AlphaFoldDB" id="A0A9P8TAQ4"/>
<dbReference type="EMBL" id="JAEUBE010000070">
    <property type="protein sequence ID" value="KAH3671346.1"/>
    <property type="molecule type" value="Genomic_DNA"/>
</dbReference>
<accession>A0A9P8TAQ4</accession>